<evidence type="ECO:0000256" key="2">
    <source>
        <dbReference type="ARBA" id="ARBA00004725"/>
    </source>
</evidence>
<dbReference type="InterPro" id="IPR023359">
    <property type="entry name" value="Dihydro_DH_chainA_dom2"/>
</dbReference>
<evidence type="ECO:0000256" key="1">
    <source>
        <dbReference type="ARBA" id="ARBA00001917"/>
    </source>
</evidence>
<dbReference type="GeneID" id="36332831"/>
<organism evidence="8 9">
    <name type="scientific">Postia placenta MAD-698-R-SB12</name>
    <dbReference type="NCBI Taxonomy" id="670580"/>
    <lineage>
        <taxon>Eukaryota</taxon>
        <taxon>Fungi</taxon>
        <taxon>Dikarya</taxon>
        <taxon>Basidiomycota</taxon>
        <taxon>Agaricomycotina</taxon>
        <taxon>Agaricomycetes</taxon>
        <taxon>Polyporales</taxon>
        <taxon>Adustoporiaceae</taxon>
        <taxon>Rhodonia</taxon>
    </lineage>
</organism>
<gene>
    <name evidence="8" type="ORF">POSPLADRAFT_1165392</name>
</gene>
<name>A0A1X6NGU9_9APHY</name>
<keyword evidence="4" id="KW-0288">FMN</keyword>
<keyword evidence="3" id="KW-0285">Flavoprotein</keyword>
<proteinExistence type="predicted"/>
<dbReference type="PANTHER" id="PTHR48109">
    <property type="entry name" value="DIHYDROOROTATE DEHYDROGENASE (QUINONE), MITOCHONDRIAL-RELATED"/>
    <property type="match status" value="1"/>
</dbReference>
<evidence type="ECO:0000256" key="4">
    <source>
        <dbReference type="ARBA" id="ARBA00022643"/>
    </source>
</evidence>
<dbReference type="OrthoDB" id="14784at2759"/>
<dbReference type="Proteomes" id="UP000194127">
    <property type="component" value="Unassembled WGS sequence"/>
</dbReference>
<accession>A0A1X6NGU9</accession>
<dbReference type="EMBL" id="KZ110591">
    <property type="protein sequence ID" value="OSX67867.1"/>
    <property type="molecule type" value="Genomic_DNA"/>
</dbReference>
<protein>
    <recommendedName>
        <fullName evidence="7">Dihydroorotate dehydrogenase catalytic domain-containing protein</fullName>
    </recommendedName>
</protein>
<keyword evidence="6" id="KW-0560">Oxidoreductase</keyword>
<dbReference type="Gene3D" id="3.20.20.70">
    <property type="entry name" value="Aldolase class I"/>
    <property type="match status" value="1"/>
</dbReference>
<evidence type="ECO:0000313" key="9">
    <source>
        <dbReference type="Proteomes" id="UP000194127"/>
    </source>
</evidence>
<evidence type="ECO:0000256" key="5">
    <source>
        <dbReference type="ARBA" id="ARBA00022975"/>
    </source>
</evidence>
<evidence type="ECO:0000313" key="8">
    <source>
        <dbReference type="EMBL" id="OSX67867.1"/>
    </source>
</evidence>
<dbReference type="InterPro" id="IPR013785">
    <property type="entry name" value="Aldolase_TIM"/>
</dbReference>
<sequence>MVKIHTVEIIPPLLNSSCLWASDFEQLRDLYDSPHTGAVTTRTATLHGFKENSANAVVFSADQYTTLNSYGYSPRPLAQYLEWVETLLSTPSPRRKPIILSITASNPVDLGQMLIHIQSLRRRLREVIPPDEIFPDSSTLLAIELNTSCPNIPSAPPPSYHLPSLRPHLAILADVAREDPSLTIGLKLPPYPDVTRVTEVVNCLSEYTFEAEGPRNPFAFVTCTNTLGGSLLFTDQVDSNYISTGDDVPAFAVPPAIGGLGGIQMHPIALGTVLAFSRALAAHGDPAVRKIKVIGVGGVTDRAAARRMRAAGASAVACATLLGREGIRAFEILTE</sequence>
<comment type="pathway">
    <text evidence="2">Pyrimidine metabolism; UMP biosynthesis via de novo pathway.</text>
</comment>
<dbReference type="RefSeq" id="XP_024344661.1">
    <property type="nucleotide sequence ID" value="XM_024487882.1"/>
</dbReference>
<dbReference type="GO" id="GO:0006207">
    <property type="term" value="P:'de novo' pyrimidine nucleobase biosynthetic process"/>
    <property type="evidence" value="ECO:0007669"/>
    <property type="project" value="TreeGrafter"/>
</dbReference>
<comment type="cofactor">
    <cofactor evidence="1">
        <name>FMN</name>
        <dbReference type="ChEBI" id="CHEBI:58210"/>
    </cofactor>
</comment>
<reference evidence="8 9" key="1">
    <citation type="submission" date="2017-04" db="EMBL/GenBank/DDBJ databases">
        <title>Genome Sequence of the Model Brown-Rot Fungus Postia placenta SB12.</title>
        <authorList>
            <consortium name="DOE Joint Genome Institute"/>
            <person name="Gaskell J."/>
            <person name="Kersten P."/>
            <person name="Larrondo L.F."/>
            <person name="Canessa P."/>
            <person name="Martinez D."/>
            <person name="Hibbett D."/>
            <person name="Schmoll M."/>
            <person name="Kubicek C.P."/>
            <person name="Martinez A.T."/>
            <person name="Yadav J."/>
            <person name="Master E."/>
            <person name="Magnuson J.K."/>
            <person name="James T."/>
            <person name="Yaver D."/>
            <person name="Berka R."/>
            <person name="Labutti K."/>
            <person name="Lipzen A."/>
            <person name="Aerts A."/>
            <person name="Barry K."/>
            <person name="Henrissat B."/>
            <person name="Blanchette R."/>
            <person name="Grigoriev I."/>
            <person name="Cullen D."/>
        </authorList>
    </citation>
    <scope>NUCLEOTIDE SEQUENCE [LARGE SCALE GENOMIC DNA]</scope>
    <source>
        <strain evidence="8 9">MAD-698-R-SB12</strain>
    </source>
</reference>
<dbReference type="STRING" id="670580.A0A1X6NGU9"/>
<keyword evidence="9" id="KW-1185">Reference proteome</keyword>
<dbReference type="AlphaFoldDB" id="A0A1X6NGU9"/>
<evidence type="ECO:0000256" key="3">
    <source>
        <dbReference type="ARBA" id="ARBA00022630"/>
    </source>
</evidence>
<dbReference type="GO" id="GO:0006221">
    <property type="term" value="P:pyrimidine nucleotide biosynthetic process"/>
    <property type="evidence" value="ECO:0007669"/>
    <property type="project" value="UniProtKB-KW"/>
</dbReference>
<dbReference type="GO" id="GO:0004152">
    <property type="term" value="F:dihydroorotate dehydrogenase activity"/>
    <property type="evidence" value="ECO:0007669"/>
    <property type="project" value="TreeGrafter"/>
</dbReference>
<evidence type="ECO:0000256" key="6">
    <source>
        <dbReference type="ARBA" id="ARBA00023002"/>
    </source>
</evidence>
<dbReference type="Gene3D" id="2.30.26.10">
    <property type="entry name" value="Dihydroorotate Dehydrogenase A, chain A, domain 2"/>
    <property type="match status" value="1"/>
</dbReference>
<dbReference type="GO" id="GO:0005737">
    <property type="term" value="C:cytoplasm"/>
    <property type="evidence" value="ECO:0007669"/>
    <property type="project" value="InterPro"/>
</dbReference>
<feature type="domain" description="Dihydroorotate dehydrogenase catalytic" evidence="7">
    <location>
        <begin position="3"/>
        <end position="331"/>
    </location>
</feature>
<dbReference type="Pfam" id="PF01180">
    <property type="entry name" value="DHO_dh"/>
    <property type="match status" value="1"/>
</dbReference>
<dbReference type="InterPro" id="IPR050074">
    <property type="entry name" value="DHO_dehydrogenase"/>
</dbReference>
<dbReference type="PANTHER" id="PTHR48109:SF1">
    <property type="entry name" value="DIHYDROOROTATE DEHYDROGENASE (FUMARATE)"/>
    <property type="match status" value="1"/>
</dbReference>
<keyword evidence="5" id="KW-0665">Pyrimidine biosynthesis</keyword>
<dbReference type="InterPro" id="IPR005720">
    <property type="entry name" value="Dihydroorotate_DH_cat"/>
</dbReference>
<dbReference type="SUPFAM" id="SSF51395">
    <property type="entry name" value="FMN-linked oxidoreductases"/>
    <property type="match status" value="1"/>
</dbReference>
<evidence type="ECO:0000259" key="7">
    <source>
        <dbReference type="Pfam" id="PF01180"/>
    </source>
</evidence>